<feature type="transmembrane region" description="Helical" evidence="1">
    <location>
        <begin position="6"/>
        <end position="24"/>
    </location>
</feature>
<comment type="caution">
    <text evidence="2">The sequence shown here is derived from an EMBL/GenBank/DDBJ whole genome shotgun (WGS) entry which is preliminary data.</text>
</comment>
<reference evidence="2" key="1">
    <citation type="submission" date="2018-05" db="EMBL/GenBank/DDBJ databases">
        <title>Draft genome of Mucuna pruriens seed.</title>
        <authorList>
            <person name="Nnadi N.E."/>
            <person name="Vos R."/>
            <person name="Hasami M.H."/>
            <person name="Devisetty U.K."/>
            <person name="Aguiy J.C."/>
        </authorList>
    </citation>
    <scope>NUCLEOTIDE SEQUENCE [LARGE SCALE GENOMIC DNA]</scope>
    <source>
        <strain evidence="2">JCA_2017</strain>
    </source>
</reference>
<dbReference type="EMBL" id="QJKJ01010340">
    <property type="protein sequence ID" value="RDX73963.1"/>
    <property type="molecule type" value="Genomic_DNA"/>
</dbReference>
<proteinExistence type="predicted"/>
<sequence length="128" mass="14734">MGRVVYVLVGLALLTIIKYAMLFLSDMAESVDFPNRSLLGPLGRESYLGSRFFVELPIELDEFKTSLPTLVHQAIKVELQLKRHDRKSYPSTSYNWKKWGVKVLNKILPLVKLNLQMIKLIIRGISSW</sequence>
<evidence type="ECO:0000256" key="1">
    <source>
        <dbReference type="SAM" id="Phobius"/>
    </source>
</evidence>
<dbReference type="Proteomes" id="UP000257109">
    <property type="component" value="Unassembled WGS sequence"/>
</dbReference>
<dbReference type="OrthoDB" id="1934635at2759"/>
<keyword evidence="1" id="KW-0472">Membrane</keyword>
<keyword evidence="1" id="KW-1133">Transmembrane helix</keyword>
<keyword evidence="1" id="KW-0812">Transmembrane</keyword>
<protein>
    <submittedName>
        <fullName evidence="2">Uncharacterized protein</fullName>
    </submittedName>
</protein>
<evidence type="ECO:0000313" key="2">
    <source>
        <dbReference type="EMBL" id="RDX73963.1"/>
    </source>
</evidence>
<name>A0A371F746_MUCPR</name>
<dbReference type="AlphaFoldDB" id="A0A371F746"/>
<evidence type="ECO:0000313" key="3">
    <source>
        <dbReference type="Proteomes" id="UP000257109"/>
    </source>
</evidence>
<feature type="non-terminal residue" evidence="2">
    <location>
        <position position="1"/>
    </location>
</feature>
<keyword evidence="3" id="KW-1185">Reference proteome</keyword>
<gene>
    <name evidence="2" type="ORF">CR513_46349</name>
</gene>
<organism evidence="2 3">
    <name type="scientific">Mucuna pruriens</name>
    <name type="common">Velvet bean</name>
    <name type="synonym">Dolichos pruriens</name>
    <dbReference type="NCBI Taxonomy" id="157652"/>
    <lineage>
        <taxon>Eukaryota</taxon>
        <taxon>Viridiplantae</taxon>
        <taxon>Streptophyta</taxon>
        <taxon>Embryophyta</taxon>
        <taxon>Tracheophyta</taxon>
        <taxon>Spermatophyta</taxon>
        <taxon>Magnoliopsida</taxon>
        <taxon>eudicotyledons</taxon>
        <taxon>Gunneridae</taxon>
        <taxon>Pentapetalae</taxon>
        <taxon>rosids</taxon>
        <taxon>fabids</taxon>
        <taxon>Fabales</taxon>
        <taxon>Fabaceae</taxon>
        <taxon>Papilionoideae</taxon>
        <taxon>50 kb inversion clade</taxon>
        <taxon>NPAAA clade</taxon>
        <taxon>indigoferoid/millettioid clade</taxon>
        <taxon>Phaseoleae</taxon>
        <taxon>Mucuna</taxon>
    </lineage>
</organism>
<accession>A0A371F746</accession>